<comment type="similarity">
    <text evidence="1">Belongs to the Nudix hydrolase family.</text>
</comment>
<dbReference type="Proteomes" id="UP000275408">
    <property type="component" value="Unassembled WGS sequence"/>
</dbReference>
<reference evidence="7 8" key="1">
    <citation type="journal article" date="2018" name="Sci. Rep.">
        <title>Comparative analysis of the Pocillopora damicornis genome highlights role of immune system in coral evolution.</title>
        <authorList>
            <person name="Cunning R."/>
            <person name="Bay R.A."/>
            <person name="Gillette P."/>
            <person name="Baker A.C."/>
            <person name="Traylor-Knowles N."/>
        </authorList>
    </citation>
    <scope>NUCLEOTIDE SEQUENCE [LARGE SCALE GENOMIC DNA]</scope>
    <source>
        <strain evidence="7">RSMAS</strain>
        <tissue evidence="7">Whole animal</tissue>
    </source>
</reference>
<dbReference type="InterPro" id="IPR000086">
    <property type="entry name" value="NUDIX_hydrolase_dom"/>
</dbReference>
<evidence type="ECO:0000259" key="6">
    <source>
        <dbReference type="PROSITE" id="PS51462"/>
    </source>
</evidence>
<dbReference type="AlphaFoldDB" id="A0A3M6TUX7"/>
<dbReference type="PROSITE" id="PS51462">
    <property type="entry name" value="NUDIX"/>
    <property type="match status" value="1"/>
</dbReference>
<dbReference type="GO" id="GO:0000166">
    <property type="term" value="F:nucleotide binding"/>
    <property type="evidence" value="ECO:0007669"/>
    <property type="project" value="UniProtKB-KW"/>
</dbReference>
<keyword evidence="8" id="KW-1185">Reference proteome</keyword>
<evidence type="ECO:0000256" key="2">
    <source>
        <dbReference type="ARBA" id="ARBA00018911"/>
    </source>
</evidence>
<dbReference type="GO" id="GO:0004081">
    <property type="term" value="F:bis(5'-nucleosyl)-tetraphosphatase (asymmetrical) activity"/>
    <property type="evidence" value="ECO:0007669"/>
    <property type="project" value="TreeGrafter"/>
</dbReference>
<name>A0A3M6TUX7_POCDA</name>
<protein>
    <recommendedName>
        <fullName evidence="2">Bis(5'-nucleosyl)-tetraphosphatase [asymmetrical]</fullName>
    </recommendedName>
    <alternativeName>
        <fullName evidence="5">Diadenosine 5',5'''-P1,P4-tetraphosphate asymmetrical hydrolase</fullName>
    </alternativeName>
</protein>
<dbReference type="Pfam" id="PF00293">
    <property type="entry name" value="NUDIX"/>
    <property type="match status" value="1"/>
</dbReference>
<dbReference type="GO" id="GO:0006754">
    <property type="term" value="P:ATP biosynthetic process"/>
    <property type="evidence" value="ECO:0007669"/>
    <property type="project" value="TreeGrafter"/>
</dbReference>
<sequence length="151" mass="17531">MAVPELRAAGLIVFRRRNFKGPFEYLLLQTSYGRHHWTPPKGHVDPGESDMQTALRETEEESGLKEASLNVMENIQKTLNYEVRGKPKTVIYWPAEVKDYDVGIKLSDEHQDFKWLAIEKACELLHDTTGEALRVVDQEIRNMTDFYIDTY</sequence>
<feature type="domain" description="Nudix hydrolase" evidence="6">
    <location>
        <begin position="4"/>
        <end position="138"/>
    </location>
</feature>
<evidence type="ECO:0000256" key="1">
    <source>
        <dbReference type="ARBA" id="ARBA00005582"/>
    </source>
</evidence>
<keyword evidence="4" id="KW-0378">Hydrolase</keyword>
<dbReference type="STRING" id="46731.A0A3M6TUX7"/>
<dbReference type="PANTHER" id="PTHR21340">
    <property type="entry name" value="DIADENOSINE 5,5-P1,P4-TETRAPHOSPHATE PYROPHOSPHOHYDROLASE MUTT"/>
    <property type="match status" value="1"/>
</dbReference>
<evidence type="ECO:0000256" key="3">
    <source>
        <dbReference type="ARBA" id="ARBA00022741"/>
    </source>
</evidence>
<organism evidence="7 8">
    <name type="scientific">Pocillopora damicornis</name>
    <name type="common">Cauliflower coral</name>
    <name type="synonym">Millepora damicornis</name>
    <dbReference type="NCBI Taxonomy" id="46731"/>
    <lineage>
        <taxon>Eukaryota</taxon>
        <taxon>Metazoa</taxon>
        <taxon>Cnidaria</taxon>
        <taxon>Anthozoa</taxon>
        <taxon>Hexacorallia</taxon>
        <taxon>Scleractinia</taxon>
        <taxon>Astrocoeniina</taxon>
        <taxon>Pocilloporidae</taxon>
        <taxon>Pocillopora</taxon>
    </lineage>
</organism>
<dbReference type="PANTHER" id="PTHR21340:SF0">
    <property type="entry name" value="BIS(5'-NUCLEOSYL)-TETRAPHOSPHATASE [ASYMMETRICAL]"/>
    <property type="match status" value="1"/>
</dbReference>
<keyword evidence="3" id="KW-0547">Nucleotide-binding</keyword>
<evidence type="ECO:0000256" key="4">
    <source>
        <dbReference type="ARBA" id="ARBA00022801"/>
    </source>
</evidence>
<proteinExistence type="inferred from homology"/>
<evidence type="ECO:0000256" key="5">
    <source>
        <dbReference type="ARBA" id="ARBA00032644"/>
    </source>
</evidence>
<dbReference type="GO" id="GO:0006167">
    <property type="term" value="P:AMP biosynthetic process"/>
    <property type="evidence" value="ECO:0007669"/>
    <property type="project" value="TreeGrafter"/>
</dbReference>
<evidence type="ECO:0000313" key="7">
    <source>
        <dbReference type="EMBL" id="RMX45064.1"/>
    </source>
</evidence>
<accession>A0A3M6TUX7</accession>
<dbReference type="InterPro" id="IPR020084">
    <property type="entry name" value="NUDIX_hydrolase_CS"/>
</dbReference>
<comment type="caution">
    <text evidence="7">The sequence shown here is derived from an EMBL/GenBank/DDBJ whole genome shotgun (WGS) entry which is preliminary data.</text>
</comment>
<dbReference type="OrthoDB" id="276276at2759"/>
<dbReference type="InterPro" id="IPR051325">
    <property type="entry name" value="Nudix_hydrolase_domain"/>
</dbReference>
<dbReference type="OMA" id="CGQIEYL"/>
<dbReference type="SUPFAM" id="SSF55811">
    <property type="entry name" value="Nudix"/>
    <property type="match status" value="1"/>
</dbReference>
<gene>
    <name evidence="7" type="ORF">pdam_00023965</name>
</gene>
<dbReference type="Gene3D" id="3.90.79.10">
    <property type="entry name" value="Nucleoside Triphosphate Pyrophosphohydrolase"/>
    <property type="match status" value="1"/>
</dbReference>
<dbReference type="EMBL" id="RCHS01002902">
    <property type="protein sequence ID" value="RMX45064.1"/>
    <property type="molecule type" value="Genomic_DNA"/>
</dbReference>
<dbReference type="CDD" id="cd03428">
    <property type="entry name" value="NUDIX_Ap4A_Nudt2"/>
    <property type="match status" value="1"/>
</dbReference>
<dbReference type="InterPro" id="IPR003565">
    <property type="entry name" value="Tetra_PHTase"/>
</dbReference>
<dbReference type="PRINTS" id="PR01405">
    <property type="entry name" value="TETRPHPHTASE"/>
</dbReference>
<dbReference type="PROSITE" id="PS00893">
    <property type="entry name" value="NUDIX_BOX"/>
    <property type="match status" value="1"/>
</dbReference>
<evidence type="ECO:0000313" key="8">
    <source>
        <dbReference type="Proteomes" id="UP000275408"/>
    </source>
</evidence>
<dbReference type="InterPro" id="IPR015797">
    <property type="entry name" value="NUDIX_hydrolase-like_dom_sf"/>
</dbReference>